<comment type="caution">
    <text evidence="7">The sequence shown here is derived from an EMBL/GenBank/DDBJ whole genome shotgun (WGS) entry which is preliminary data.</text>
</comment>
<dbReference type="RefSeq" id="WP_191163111.1">
    <property type="nucleotide sequence ID" value="NZ_JACWMX010000003.1"/>
</dbReference>
<dbReference type="PANTHER" id="PTHR46580">
    <property type="entry name" value="SENSOR KINASE-RELATED"/>
    <property type="match status" value="1"/>
</dbReference>
<dbReference type="EMBL" id="JACWMX010000003">
    <property type="protein sequence ID" value="MBD1393385.1"/>
    <property type="molecule type" value="Genomic_DNA"/>
</dbReference>
<dbReference type="SUPFAM" id="SSF46626">
    <property type="entry name" value="Cytochrome c"/>
    <property type="match status" value="1"/>
</dbReference>
<sequence>MRFTQILFAGLFISTGFIGLNAFTNKTKKHKQANDGKALFTTYCSSCHLLPDPASLTKQIWKLHVLPVMASRMGIIYPNYDPLRGLSPDEKLIVNKNNIIPTEPVLSDAEWHKLEQYVISNAPDTVIADPSRITRNAPLTQFTREDVQVDLQSPSLITGLKYNDQTKTLWIGNYFNTVFCWDYKAGVTKTIESKSPVVDFNFYKGDTYFTQIGKLYPTELSTGSYAKLDGQVGTPILNNLHRPVNTVMDDLDDDGVPEVVICNFGNKTGSLSLFKKQKTGKYTEEVLLPVAGAIKCFVQDMDGDGKKDIIAMFSQGDESVYIFYQKPGLKFKAKRVLRFPPNYGTTDMVLVDYNHDGLTDIVTVHGDNADYSNILKSYHGIRLNINQGNGVFTEKYFYPMYGGTRVVADDFDKDGDIDFAASAFFPDFGPLIDESFIYLENKGGVNYNFKSYILKSNVPLKSLTLEKADIDGDGDMDIIAGNFAQSPGSVPPQLDQKWKEAKYGLVIFLNQYIR</sequence>
<protein>
    <submittedName>
        <fullName evidence="7">VCBS repeat-containing protein</fullName>
    </submittedName>
</protein>
<dbReference type="Proteomes" id="UP000619078">
    <property type="component" value="Unassembled WGS sequence"/>
</dbReference>
<keyword evidence="2 5" id="KW-0479">Metal-binding</keyword>
<keyword evidence="3" id="KW-0732">Signal</keyword>
<dbReference type="InterPro" id="IPR013517">
    <property type="entry name" value="FG-GAP"/>
</dbReference>
<evidence type="ECO:0000256" key="1">
    <source>
        <dbReference type="ARBA" id="ARBA00022617"/>
    </source>
</evidence>
<dbReference type="GO" id="GO:0009055">
    <property type="term" value="F:electron transfer activity"/>
    <property type="evidence" value="ECO:0007669"/>
    <property type="project" value="InterPro"/>
</dbReference>
<keyword evidence="1 5" id="KW-0349">Heme</keyword>
<evidence type="ECO:0000256" key="3">
    <source>
        <dbReference type="ARBA" id="ARBA00022729"/>
    </source>
</evidence>
<evidence type="ECO:0000256" key="2">
    <source>
        <dbReference type="ARBA" id="ARBA00022723"/>
    </source>
</evidence>
<evidence type="ECO:0000256" key="5">
    <source>
        <dbReference type="PROSITE-ProRule" id="PRU00433"/>
    </source>
</evidence>
<proteinExistence type="predicted"/>
<evidence type="ECO:0000256" key="4">
    <source>
        <dbReference type="ARBA" id="ARBA00023004"/>
    </source>
</evidence>
<dbReference type="InterPro" id="IPR036909">
    <property type="entry name" value="Cyt_c-like_dom_sf"/>
</dbReference>
<feature type="domain" description="Cytochrome c" evidence="6">
    <location>
        <begin position="31"/>
        <end position="122"/>
    </location>
</feature>
<dbReference type="PANTHER" id="PTHR46580:SF4">
    <property type="entry name" value="ATP_GTP-BINDING PROTEIN"/>
    <property type="match status" value="1"/>
</dbReference>
<evidence type="ECO:0000313" key="7">
    <source>
        <dbReference type="EMBL" id="MBD1393385.1"/>
    </source>
</evidence>
<gene>
    <name evidence="7" type="ORF">IDJ76_09770</name>
</gene>
<dbReference type="GO" id="GO:0020037">
    <property type="term" value="F:heme binding"/>
    <property type="evidence" value="ECO:0007669"/>
    <property type="project" value="InterPro"/>
</dbReference>
<reference evidence="7" key="1">
    <citation type="submission" date="2020-09" db="EMBL/GenBank/DDBJ databases">
        <title>Novel species of Mucilaginibacter isolated from a glacier on the Tibetan Plateau.</title>
        <authorList>
            <person name="Liu Q."/>
            <person name="Xin Y.-H."/>
        </authorList>
    </citation>
    <scope>NUCLEOTIDE SEQUENCE</scope>
    <source>
        <strain evidence="7">ZB1P21</strain>
    </source>
</reference>
<evidence type="ECO:0000259" key="6">
    <source>
        <dbReference type="PROSITE" id="PS51007"/>
    </source>
</evidence>
<dbReference type="AlphaFoldDB" id="A0A926S0W2"/>
<dbReference type="InterPro" id="IPR028994">
    <property type="entry name" value="Integrin_alpha_N"/>
</dbReference>
<dbReference type="PROSITE" id="PS51007">
    <property type="entry name" value="CYTC"/>
    <property type="match status" value="1"/>
</dbReference>
<accession>A0A926S0W2</accession>
<dbReference type="Pfam" id="PF13517">
    <property type="entry name" value="FG-GAP_3"/>
    <property type="match status" value="1"/>
</dbReference>
<dbReference type="GO" id="GO:0046872">
    <property type="term" value="F:metal ion binding"/>
    <property type="evidence" value="ECO:0007669"/>
    <property type="project" value="UniProtKB-KW"/>
</dbReference>
<keyword evidence="8" id="KW-1185">Reference proteome</keyword>
<dbReference type="InterPro" id="IPR009056">
    <property type="entry name" value="Cyt_c-like_dom"/>
</dbReference>
<evidence type="ECO:0000313" key="8">
    <source>
        <dbReference type="Proteomes" id="UP000619078"/>
    </source>
</evidence>
<dbReference type="Gene3D" id="2.130.10.130">
    <property type="entry name" value="Integrin alpha, N-terminal"/>
    <property type="match status" value="1"/>
</dbReference>
<dbReference type="SUPFAM" id="SSF69318">
    <property type="entry name" value="Integrin alpha N-terminal domain"/>
    <property type="match status" value="1"/>
</dbReference>
<keyword evidence="4 5" id="KW-0408">Iron</keyword>
<organism evidence="7 8">
    <name type="scientific">Mucilaginibacter glaciei</name>
    <dbReference type="NCBI Taxonomy" id="2772109"/>
    <lineage>
        <taxon>Bacteria</taxon>
        <taxon>Pseudomonadati</taxon>
        <taxon>Bacteroidota</taxon>
        <taxon>Sphingobacteriia</taxon>
        <taxon>Sphingobacteriales</taxon>
        <taxon>Sphingobacteriaceae</taxon>
        <taxon>Mucilaginibacter</taxon>
    </lineage>
</organism>
<name>A0A926S0W2_9SPHI</name>